<name>A0ACB0L0J7_TRIPR</name>
<accession>A0ACB0L0J7</accession>
<proteinExistence type="predicted"/>
<organism evidence="1 2">
    <name type="scientific">Trifolium pratense</name>
    <name type="common">Red clover</name>
    <dbReference type="NCBI Taxonomy" id="57577"/>
    <lineage>
        <taxon>Eukaryota</taxon>
        <taxon>Viridiplantae</taxon>
        <taxon>Streptophyta</taxon>
        <taxon>Embryophyta</taxon>
        <taxon>Tracheophyta</taxon>
        <taxon>Spermatophyta</taxon>
        <taxon>Magnoliopsida</taxon>
        <taxon>eudicotyledons</taxon>
        <taxon>Gunneridae</taxon>
        <taxon>Pentapetalae</taxon>
        <taxon>rosids</taxon>
        <taxon>fabids</taxon>
        <taxon>Fabales</taxon>
        <taxon>Fabaceae</taxon>
        <taxon>Papilionoideae</taxon>
        <taxon>50 kb inversion clade</taxon>
        <taxon>NPAAA clade</taxon>
        <taxon>Hologalegina</taxon>
        <taxon>IRL clade</taxon>
        <taxon>Trifolieae</taxon>
        <taxon>Trifolium</taxon>
    </lineage>
</organism>
<gene>
    <name evidence="1" type="ORF">MILVUS5_LOCUS28435</name>
</gene>
<sequence length="281" mass="32801">MYWHTCTGQTILIFWDEGSTYFRMLRRIHAKAWVKACSILEIAFIILTLDDEWIETMELWESRLLSVADVICERLACGLHLPLDSFRCRDDEWIETIELWESRLLSVADVICERLACGLHLPLDSFRCRDDEWIETMELWESRLLSVADVICERLACGLHLPLDSFRCRDDEWIETMELWESRLLSVADVICERLACGLHLPLDSFRCRRFNPLVSTGMNLEGEKEGKILEIPHWDYNLLSVQAVHKYVGLNLWSKKDQKVEINIHAGHLAIIAGKQLEQL</sequence>
<evidence type="ECO:0000313" key="1">
    <source>
        <dbReference type="EMBL" id="CAJ2662910.1"/>
    </source>
</evidence>
<evidence type="ECO:0000313" key="2">
    <source>
        <dbReference type="Proteomes" id="UP001177021"/>
    </source>
</evidence>
<dbReference type="Proteomes" id="UP001177021">
    <property type="component" value="Unassembled WGS sequence"/>
</dbReference>
<protein>
    <submittedName>
        <fullName evidence="1">Uncharacterized protein</fullName>
    </submittedName>
</protein>
<reference evidence="1" key="1">
    <citation type="submission" date="2023-10" db="EMBL/GenBank/DDBJ databases">
        <authorList>
            <person name="Rodriguez Cubillos JULIANA M."/>
            <person name="De Vega J."/>
        </authorList>
    </citation>
    <scope>NUCLEOTIDE SEQUENCE</scope>
</reference>
<keyword evidence="2" id="KW-1185">Reference proteome</keyword>
<dbReference type="EMBL" id="CASHSV030000409">
    <property type="protein sequence ID" value="CAJ2662910.1"/>
    <property type="molecule type" value="Genomic_DNA"/>
</dbReference>
<comment type="caution">
    <text evidence="1">The sequence shown here is derived from an EMBL/GenBank/DDBJ whole genome shotgun (WGS) entry which is preliminary data.</text>
</comment>